<feature type="region of interest" description="Disordered" evidence="1">
    <location>
        <begin position="34"/>
        <end position="63"/>
    </location>
</feature>
<dbReference type="PATRIC" id="fig|264251.5.peg.1732"/>
<dbReference type="STRING" id="264251.FB00_08525"/>
<comment type="caution">
    <text evidence="3">The sequence shown here is derived from an EMBL/GenBank/DDBJ whole genome shotgun (WGS) entry which is preliminary data.</text>
</comment>
<feature type="chain" id="PRO_5002595612" description="DUF5666 domain-containing protein" evidence="2">
    <location>
        <begin position="34"/>
        <end position="125"/>
    </location>
</feature>
<keyword evidence="2" id="KW-0732">Signal</keyword>
<keyword evidence="4" id="KW-1185">Reference proteome</keyword>
<dbReference type="EMBL" id="JNBQ01000006">
    <property type="protein sequence ID" value="KLN35181.1"/>
    <property type="molecule type" value="Genomic_DNA"/>
</dbReference>
<evidence type="ECO:0000256" key="1">
    <source>
        <dbReference type="SAM" id="MobiDB-lite"/>
    </source>
</evidence>
<organism evidence="3 4">
    <name type="scientific">Cellulosimicrobium funkei</name>
    <dbReference type="NCBI Taxonomy" id="264251"/>
    <lineage>
        <taxon>Bacteria</taxon>
        <taxon>Bacillati</taxon>
        <taxon>Actinomycetota</taxon>
        <taxon>Actinomycetes</taxon>
        <taxon>Micrococcales</taxon>
        <taxon>Promicromonosporaceae</taxon>
        <taxon>Cellulosimicrobium</taxon>
    </lineage>
</organism>
<evidence type="ECO:0000313" key="4">
    <source>
        <dbReference type="Proteomes" id="UP000035265"/>
    </source>
</evidence>
<feature type="compositionally biased region" description="Basic and acidic residues" evidence="1">
    <location>
        <begin position="45"/>
        <end position="59"/>
    </location>
</feature>
<name>A0A0H2KNR6_9MICO</name>
<proteinExistence type="predicted"/>
<evidence type="ECO:0000256" key="2">
    <source>
        <dbReference type="SAM" id="SignalP"/>
    </source>
</evidence>
<accession>A0A0H2KNR6</accession>
<dbReference type="Proteomes" id="UP000035265">
    <property type="component" value="Unassembled WGS sequence"/>
</dbReference>
<evidence type="ECO:0000313" key="3">
    <source>
        <dbReference type="EMBL" id="KLN35181.1"/>
    </source>
</evidence>
<feature type="signal peptide" evidence="2">
    <location>
        <begin position="1"/>
        <end position="33"/>
    </location>
</feature>
<gene>
    <name evidence="3" type="ORF">FB00_08525</name>
</gene>
<dbReference type="AlphaFoldDB" id="A0A0H2KNR6"/>
<dbReference type="RefSeq" id="WP_047232439.1">
    <property type="nucleotide sequence ID" value="NZ_JNBQ01000006.1"/>
</dbReference>
<protein>
    <recommendedName>
        <fullName evidence="5">DUF5666 domain-containing protein</fullName>
    </recommendedName>
</protein>
<dbReference type="PROSITE" id="PS51257">
    <property type="entry name" value="PROKAR_LIPOPROTEIN"/>
    <property type="match status" value="1"/>
</dbReference>
<evidence type="ECO:0008006" key="5">
    <source>
        <dbReference type="Google" id="ProtNLM"/>
    </source>
</evidence>
<reference evidence="3 4" key="1">
    <citation type="submission" date="2014-05" db="EMBL/GenBank/DDBJ databases">
        <title>Cellulosimicrobium funkei U11 genome.</title>
        <authorList>
            <person name="Hu C."/>
            <person name="Gong Y."/>
            <person name="Wan W."/>
            <person name="Jiang M."/>
        </authorList>
    </citation>
    <scope>NUCLEOTIDE SEQUENCE [LARGE SCALE GENOMIC DNA]</scope>
    <source>
        <strain evidence="3 4">U11</strain>
    </source>
</reference>
<sequence length="125" mass="12702">MRRSPHDPALRATALALALVAGLAPLLAGCATADDSAGAAAPPDRPADVDGTVDRDEGAPRLVEASDPYYEGMSLLSASTVVLDADGERVDGAALVDGDAVEVWAEVCAESYPVQCQVVAVRVVG</sequence>